<evidence type="ECO:0000313" key="2">
    <source>
        <dbReference type="Proteomes" id="UP000824116"/>
    </source>
</evidence>
<gene>
    <name evidence="1" type="ORF">H9723_02120</name>
</gene>
<dbReference type="AlphaFoldDB" id="A0A9D2G6J2"/>
<proteinExistence type="predicted"/>
<dbReference type="Proteomes" id="UP000824116">
    <property type="component" value="Unassembled WGS sequence"/>
</dbReference>
<accession>A0A9D2G6J2</accession>
<dbReference type="EMBL" id="DXAY01000046">
    <property type="protein sequence ID" value="HIZ74029.1"/>
    <property type="molecule type" value="Genomic_DNA"/>
</dbReference>
<sequence length="235" mass="27354">MQVYKELSFVGGKPELDKLARDIYNVFPADWVKPKSNQMLKDYILADYIGKQAPHAEVSIYYGKDTWREGYVKVCNIVPLQKNQLTIDEYNQLLDLFYNDIARVYGETHDDIKVVGPSSGQFNPLDYISEEALKKLTLFCNAANKSTGSSHPCDEERWFDFICQTVDDGKIFDYDTLFKFLQDEEYWGKKEKGFSGVIGQFAWNEENAEELASEYDNYVRILQYYKNTRLGRLVE</sequence>
<evidence type="ECO:0000313" key="1">
    <source>
        <dbReference type="EMBL" id="HIZ74029.1"/>
    </source>
</evidence>
<reference evidence="1" key="2">
    <citation type="submission" date="2021-04" db="EMBL/GenBank/DDBJ databases">
        <authorList>
            <person name="Gilroy R."/>
        </authorList>
    </citation>
    <scope>NUCLEOTIDE SEQUENCE</scope>
    <source>
        <strain evidence="1">CHK196-3914</strain>
    </source>
</reference>
<reference evidence="1" key="1">
    <citation type="journal article" date="2021" name="PeerJ">
        <title>Extensive microbial diversity within the chicken gut microbiome revealed by metagenomics and culture.</title>
        <authorList>
            <person name="Gilroy R."/>
            <person name="Ravi A."/>
            <person name="Getino M."/>
            <person name="Pursley I."/>
            <person name="Horton D.L."/>
            <person name="Alikhan N.F."/>
            <person name="Baker D."/>
            <person name="Gharbi K."/>
            <person name="Hall N."/>
            <person name="Watson M."/>
            <person name="Adriaenssens E.M."/>
            <person name="Foster-Nyarko E."/>
            <person name="Jarju S."/>
            <person name="Secka A."/>
            <person name="Antonio M."/>
            <person name="Oren A."/>
            <person name="Chaudhuri R.R."/>
            <person name="La Ragione R."/>
            <person name="Hildebrand F."/>
            <person name="Pallen M.J."/>
        </authorList>
    </citation>
    <scope>NUCLEOTIDE SEQUENCE</scope>
    <source>
        <strain evidence="1">CHK196-3914</strain>
    </source>
</reference>
<organism evidence="1 2">
    <name type="scientific">Candidatus Mediterraneibacter stercoravium</name>
    <dbReference type="NCBI Taxonomy" id="2838685"/>
    <lineage>
        <taxon>Bacteria</taxon>
        <taxon>Bacillati</taxon>
        <taxon>Bacillota</taxon>
        <taxon>Clostridia</taxon>
        <taxon>Lachnospirales</taxon>
        <taxon>Lachnospiraceae</taxon>
        <taxon>Mediterraneibacter</taxon>
    </lineage>
</organism>
<comment type="caution">
    <text evidence="1">The sequence shown here is derived from an EMBL/GenBank/DDBJ whole genome shotgun (WGS) entry which is preliminary data.</text>
</comment>
<protein>
    <submittedName>
        <fullName evidence="1">Uncharacterized protein</fullName>
    </submittedName>
</protein>
<name>A0A9D2G6J2_9FIRM</name>